<evidence type="ECO:0000256" key="7">
    <source>
        <dbReference type="ARBA" id="ARBA00023180"/>
    </source>
</evidence>
<keyword evidence="6" id="KW-1015">Disulfide bond</keyword>
<dbReference type="InterPro" id="IPR037019">
    <property type="entry name" value="Glyco_hydro_7_sf"/>
</dbReference>
<evidence type="ECO:0000256" key="12">
    <source>
        <dbReference type="SAM" id="MobiDB-lite"/>
    </source>
</evidence>
<keyword evidence="10 11" id="KW-0624">Polysaccharide degradation</keyword>
<dbReference type="GeneID" id="4393029"/>
<dbReference type="SMART" id="SM00236">
    <property type="entry name" value="fCBD"/>
    <property type="match status" value="1"/>
</dbReference>
<evidence type="ECO:0000256" key="6">
    <source>
        <dbReference type="ARBA" id="ARBA00023157"/>
    </source>
</evidence>
<feature type="region of interest" description="Disordered" evidence="12">
    <location>
        <begin position="78"/>
        <end position="119"/>
    </location>
</feature>
<evidence type="ECO:0000256" key="2">
    <source>
        <dbReference type="ARBA" id="ARBA00006044"/>
    </source>
</evidence>
<sequence>MGKALAGDMVLVMSVWGRPRQSTCSGSTPPGPIDGAGKLGAERGACATTSGVPAEVEAQVPNSNVMFSNIRFGPIGSTVAGLPGGGTNPGTPGTSTSTSVPSKTSSVSTGPTGGAKSPHYGQCGGNGYTGPTECEAPWTCKKSNDWSRNCGGKPASESQAATSAGSISGFWEILIQKILQPISAAISTISPSRKKLTQSGAVAPSITSGMNSAYGKPGSAAGSVDDAPELSINTTPRGPEGGGGDSGAPCCRPSKASAFFLSDTLRSIKSSANVAVCASGDSVLVAAHTARDVCSARPRPSPCRHLSTLLNLTNKSKHNTIAANKKECAINDISIHRS</sequence>
<gene>
    <name evidence="14" type="ORF">CHGG_04958</name>
</gene>
<protein>
    <recommendedName>
        <fullName evidence="11">Glucanase</fullName>
        <ecNumber evidence="11">3.2.1.-</ecNumber>
    </recommendedName>
</protein>
<evidence type="ECO:0000259" key="13">
    <source>
        <dbReference type="PROSITE" id="PS51164"/>
    </source>
</evidence>
<keyword evidence="9 11" id="KW-0326">Glycosidase</keyword>
<dbReference type="Proteomes" id="UP000001056">
    <property type="component" value="Unassembled WGS sequence"/>
</dbReference>
<keyword evidence="7" id="KW-0325">Glycoprotein</keyword>
<keyword evidence="3" id="KW-0732">Signal</keyword>
<dbReference type="GO" id="GO:0016162">
    <property type="term" value="F:cellulose 1,4-beta-cellobiosidase activity"/>
    <property type="evidence" value="ECO:0007669"/>
    <property type="project" value="UniProtKB-EC"/>
</dbReference>
<name>Q2GZT8_CHAGB</name>
<evidence type="ECO:0000256" key="8">
    <source>
        <dbReference type="ARBA" id="ARBA00023277"/>
    </source>
</evidence>
<evidence type="ECO:0000256" key="3">
    <source>
        <dbReference type="ARBA" id="ARBA00022729"/>
    </source>
</evidence>
<evidence type="ECO:0000256" key="4">
    <source>
        <dbReference type="ARBA" id="ARBA00022801"/>
    </source>
</evidence>
<dbReference type="PANTHER" id="PTHR33753">
    <property type="entry name" value="1,4-BETA-D-GLUCAN CELLOBIOHYDROLASE B"/>
    <property type="match status" value="1"/>
</dbReference>
<dbReference type="GO" id="GO:0030245">
    <property type="term" value="P:cellulose catabolic process"/>
    <property type="evidence" value="ECO:0007669"/>
    <property type="project" value="UniProtKB-KW"/>
</dbReference>
<dbReference type="InterPro" id="IPR035971">
    <property type="entry name" value="CBD_sf"/>
</dbReference>
<evidence type="ECO:0000313" key="15">
    <source>
        <dbReference type="Proteomes" id="UP000001056"/>
    </source>
</evidence>
<dbReference type="PROSITE" id="PS51164">
    <property type="entry name" value="CBM1_2"/>
    <property type="match status" value="1"/>
</dbReference>
<dbReference type="eggNOG" id="ENOG502QPHV">
    <property type="taxonomic scope" value="Eukaryota"/>
</dbReference>
<dbReference type="SUPFAM" id="SSF57180">
    <property type="entry name" value="Cellulose-binding domain"/>
    <property type="match status" value="1"/>
</dbReference>
<dbReference type="PANTHER" id="PTHR33753:SF2">
    <property type="entry name" value="GLYCOSIDE HYDROLASE FAMILY 7 PROTEIN"/>
    <property type="match status" value="1"/>
</dbReference>
<evidence type="ECO:0000256" key="5">
    <source>
        <dbReference type="ARBA" id="ARBA00023001"/>
    </source>
</evidence>
<dbReference type="InParanoid" id="Q2GZT8"/>
<evidence type="ECO:0000313" key="14">
    <source>
        <dbReference type="EMBL" id="EAQ88339.1"/>
    </source>
</evidence>
<evidence type="ECO:0000256" key="11">
    <source>
        <dbReference type="RuleBase" id="RU361164"/>
    </source>
</evidence>
<feature type="region of interest" description="Disordered" evidence="12">
    <location>
        <begin position="206"/>
        <end position="249"/>
    </location>
</feature>
<evidence type="ECO:0000256" key="1">
    <source>
        <dbReference type="ARBA" id="ARBA00001641"/>
    </source>
</evidence>
<dbReference type="InterPro" id="IPR001722">
    <property type="entry name" value="Glyco_hydro_7"/>
</dbReference>
<dbReference type="STRING" id="306901.Q2GZT8"/>
<organism evidence="14 15">
    <name type="scientific">Chaetomium globosum (strain ATCC 6205 / CBS 148.51 / DSM 1962 / NBRC 6347 / NRRL 1970)</name>
    <name type="common">Soil fungus</name>
    <dbReference type="NCBI Taxonomy" id="306901"/>
    <lineage>
        <taxon>Eukaryota</taxon>
        <taxon>Fungi</taxon>
        <taxon>Dikarya</taxon>
        <taxon>Ascomycota</taxon>
        <taxon>Pezizomycotina</taxon>
        <taxon>Sordariomycetes</taxon>
        <taxon>Sordariomycetidae</taxon>
        <taxon>Sordariales</taxon>
        <taxon>Chaetomiaceae</taxon>
        <taxon>Chaetomium</taxon>
    </lineage>
</organism>
<reference evidence="15" key="1">
    <citation type="journal article" date="2015" name="Genome Announc.">
        <title>Draft genome sequence of the cellulolytic fungus Chaetomium globosum.</title>
        <authorList>
            <person name="Cuomo C.A."/>
            <person name="Untereiner W.A."/>
            <person name="Ma L.-J."/>
            <person name="Grabherr M."/>
            <person name="Birren B.W."/>
        </authorList>
    </citation>
    <scope>NUCLEOTIDE SEQUENCE [LARGE SCALE GENOMIC DNA]</scope>
    <source>
        <strain evidence="15">ATCC 6205 / CBS 148.51 / DSM 1962 / NBRC 6347 / NRRL 1970</strain>
    </source>
</reference>
<keyword evidence="8" id="KW-0119">Carbohydrate metabolism</keyword>
<evidence type="ECO:0000256" key="9">
    <source>
        <dbReference type="ARBA" id="ARBA00023295"/>
    </source>
</evidence>
<dbReference type="AlphaFoldDB" id="Q2GZT8"/>
<feature type="compositionally biased region" description="Low complexity" evidence="12">
    <location>
        <begin position="89"/>
        <end position="110"/>
    </location>
</feature>
<dbReference type="PRINTS" id="PR00734">
    <property type="entry name" value="GLHYDRLASE7"/>
</dbReference>
<dbReference type="VEuPathDB" id="FungiDB:CHGG_04958"/>
<dbReference type="OrthoDB" id="2425929at2759"/>
<dbReference type="InterPro" id="IPR000254">
    <property type="entry name" value="CBD"/>
</dbReference>
<dbReference type="HOGENOM" id="CLU_821365_0_0_1"/>
<dbReference type="EMBL" id="CH408032">
    <property type="protein sequence ID" value="EAQ88339.1"/>
    <property type="molecule type" value="Genomic_DNA"/>
</dbReference>
<dbReference type="InterPro" id="IPR013320">
    <property type="entry name" value="ConA-like_dom_sf"/>
</dbReference>
<dbReference type="GO" id="GO:0005576">
    <property type="term" value="C:extracellular region"/>
    <property type="evidence" value="ECO:0007669"/>
    <property type="project" value="InterPro"/>
</dbReference>
<comment type="similarity">
    <text evidence="2 11">Belongs to the glycosyl hydrolase 7 (cellulase C) family.</text>
</comment>
<comment type="catalytic activity">
    <reaction evidence="1">
        <text>Hydrolysis of (1-&gt;4)-beta-D-glucosidic linkages in cellulose and cellotetraose, releasing cellobiose from the non-reducing ends of the chains.</text>
        <dbReference type="EC" id="3.2.1.91"/>
    </reaction>
</comment>
<dbReference type="Pfam" id="PF00734">
    <property type="entry name" value="CBM_1"/>
    <property type="match status" value="1"/>
</dbReference>
<proteinExistence type="inferred from homology"/>
<feature type="domain" description="CBM1" evidence="13">
    <location>
        <begin position="115"/>
        <end position="151"/>
    </location>
</feature>
<evidence type="ECO:0000256" key="10">
    <source>
        <dbReference type="ARBA" id="ARBA00023326"/>
    </source>
</evidence>
<accession>Q2GZT8</accession>
<dbReference type="Pfam" id="PF00840">
    <property type="entry name" value="Glyco_hydro_7"/>
    <property type="match status" value="1"/>
</dbReference>
<keyword evidence="4 11" id="KW-0378">Hydrolase</keyword>
<dbReference type="RefSeq" id="XP_001224172.1">
    <property type="nucleotide sequence ID" value="XM_001224171.1"/>
</dbReference>
<dbReference type="EC" id="3.2.1.-" evidence="11"/>
<keyword evidence="5 11" id="KW-0136">Cellulose degradation</keyword>
<dbReference type="Gene3D" id="2.70.100.10">
    <property type="entry name" value="Glycoside hydrolase, family 7, domain"/>
    <property type="match status" value="1"/>
</dbReference>
<keyword evidence="15" id="KW-1185">Reference proteome</keyword>
<dbReference type="SUPFAM" id="SSF49899">
    <property type="entry name" value="Concanavalin A-like lectins/glucanases"/>
    <property type="match status" value="1"/>
</dbReference>
<dbReference type="GO" id="GO:0030248">
    <property type="term" value="F:cellulose binding"/>
    <property type="evidence" value="ECO:0007669"/>
    <property type="project" value="InterPro"/>
</dbReference>